<dbReference type="GeneID" id="105032481"/>
<keyword evidence="4" id="KW-0029">Amino-acid transport</keyword>
<feature type="transmembrane region" description="Helical" evidence="8">
    <location>
        <begin position="168"/>
        <end position="193"/>
    </location>
</feature>
<dbReference type="PANTHER" id="PTHR48017">
    <property type="entry name" value="OS05G0424000 PROTEIN-RELATED"/>
    <property type="match status" value="1"/>
</dbReference>
<evidence type="ECO:0000256" key="4">
    <source>
        <dbReference type="ARBA" id="ARBA00022970"/>
    </source>
</evidence>
<evidence type="ECO:0000256" key="5">
    <source>
        <dbReference type="ARBA" id="ARBA00022989"/>
    </source>
</evidence>
<feature type="transmembrane region" description="Helical" evidence="8">
    <location>
        <begin position="117"/>
        <end position="139"/>
    </location>
</feature>
<feature type="transmembrane region" description="Helical" evidence="8">
    <location>
        <begin position="325"/>
        <end position="349"/>
    </location>
</feature>
<reference evidence="11" key="1">
    <citation type="submission" date="2025-08" db="UniProtKB">
        <authorList>
            <consortium name="RefSeq"/>
        </authorList>
    </citation>
    <scope>IDENTIFICATION</scope>
</reference>
<feature type="transmembrane region" description="Helical" evidence="8">
    <location>
        <begin position="89"/>
        <end position="111"/>
    </location>
</feature>
<dbReference type="GO" id="GO:0006865">
    <property type="term" value="P:amino acid transport"/>
    <property type="evidence" value="ECO:0007669"/>
    <property type="project" value="UniProtKB-KW"/>
</dbReference>
<feature type="transmembrane region" description="Helical" evidence="8">
    <location>
        <begin position="441"/>
        <end position="461"/>
    </location>
</feature>
<gene>
    <name evidence="11" type="primary">LOC105032481</name>
</gene>
<evidence type="ECO:0000259" key="9">
    <source>
        <dbReference type="Pfam" id="PF01490"/>
    </source>
</evidence>
<dbReference type="InParanoid" id="A0A6I9Q9U8"/>
<feature type="transmembrane region" description="Helical" evidence="8">
    <location>
        <begin position="236"/>
        <end position="256"/>
    </location>
</feature>
<feature type="transmembrane region" description="Helical" evidence="8">
    <location>
        <begin position="283"/>
        <end position="304"/>
    </location>
</feature>
<feature type="transmembrane region" description="Helical" evidence="8">
    <location>
        <begin position="369"/>
        <end position="394"/>
    </location>
</feature>
<dbReference type="KEGG" id="egu:105032481"/>
<evidence type="ECO:0000313" key="11">
    <source>
        <dbReference type="RefSeq" id="XP_010905237.1"/>
    </source>
</evidence>
<sequence>MADEVRELHSIPPTPSRADAHTPPISTPPSQIQSPSIIRTPRFMRTPLASPMKKAIVSMRGYLEDVGHLTKLDPQDAWLPITESRNGNAYYSAFHTLSSGIGFQALVLPVSFTVLGWTWGILSLSGAFIWQLYTLWLLIRLHESVPGTRYCRYLQLAKAAFGSKWGKILALFPTMYLSAGICSAIIIVGGGSMKLFFDDVCGSTCNSKPLTTIEWYLVFICLAVIVSQLPNLNSIAGISLIGAATAITYCTLIWVVSVSKGRQPGVSYDPVKTNSDMDKLLRILNALGIIAFAFRGHNVVLEIQATMPSTLKHPSHVPMWRGMKAAYLIIALCLYPIAIGGFWAYGNLIPSSGILNALYEFHSKDTSRVVLGLTSLLVVINCLSSFQIYAMPVFDNMEAGYTRKKNRPCPRWLRSGFRAFFGAIAFLIAVAFPFLSDLAALMGGIALPVTLAYPCFMWIVLKKPQRYSAMWYINWWLGSLGMGLSVALVIAGVWQIVKTGLKLRFFKP</sequence>
<dbReference type="OrthoDB" id="40134at2759"/>
<feature type="transmembrane region" description="Helical" evidence="8">
    <location>
        <begin position="415"/>
        <end position="435"/>
    </location>
</feature>
<name>A0A6I9Q9U8_ELAGV</name>
<evidence type="ECO:0000256" key="8">
    <source>
        <dbReference type="SAM" id="Phobius"/>
    </source>
</evidence>
<dbReference type="Proteomes" id="UP000504607">
    <property type="component" value="Unplaced"/>
</dbReference>
<keyword evidence="2" id="KW-0813">Transport</keyword>
<feature type="domain" description="Amino acid transporter transmembrane" evidence="9">
    <location>
        <begin position="86"/>
        <end position="497"/>
    </location>
</feature>
<comment type="subcellular location">
    <subcellularLocation>
        <location evidence="1">Membrane</location>
    </subcellularLocation>
</comment>
<keyword evidence="5 8" id="KW-1133">Transmembrane helix</keyword>
<evidence type="ECO:0000256" key="6">
    <source>
        <dbReference type="ARBA" id="ARBA00023136"/>
    </source>
</evidence>
<evidence type="ECO:0000256" key="7">
    <source>
        <dbReference type="SAM" id="MobiDB-lite"/>
    </source>
</evidence>
<dbReference type="RefSeq" id="XP_010905237.1">
    <property type="nucleotide sequence ID" value="XM_010906935.3"/>
</dbReference>
<evidence type="ECO:0000256" key="1">
    <source>
        <dbReference type="ARBA" id="ARBA00004370"/>
    </source>
</evidence>
<dbReference type="GO" id="GO:0016020">
    <property type="term" value="C:membrane"/>
    <property type="evidence" value="ECO:0007669"/>
    <property type="project" value="UniProtKB-SubCell"/>
</dbReference>
<keyword evidence="10" id="KW-1185">Reference proteome</keyword>
<organism evidence="10 11">
    <name type="scientific">Elaeis guineensis var. tenera</name>
    <name type="common">Oil palm</name>
    <dbReference type="NCBI Taxonomy" id="51953"/>
    <lineage>
        <taxon>Eukaryota</taxon>
        <taxon>Viridiplantae</taxon>
        <taxon>Streptophyta</taxon>
        <taxon>Embryophyta</taxon>
        <taxon>Tracheophyta</taxon>
        <taxon>Spermatophyta</taxon>
        <taxon>Magnoliopsida</taxon>
        <taxon>Liliopsida</taxon>
        <taxon>Arecaceae</taxon>
        <taxon>Arecoideae</taxon>
        <taxon>Cocoseae</taxon>
        <taxon>Elaeidinae</taxon>
        <taxon>Elaeis</taxon>
    </lineage>
</organism>
<feature type="compositionally biased region" description="Low complexity" evidence="7">
    <location>
        <begin position="22"/>
        <end position="36"/>
    </location>
</feature>
<proteinExistence type="predicted"/>
<feature type="transmembrane region" description="Helical" evidence="8">
    <location>
        <begin position="473"/>
        <end position="497"/>
    </location>
</feature>
<evidence type="ECO:0000256" key="2">
    <source>
        <dbReference type="ARBA" id="ARBA00022448"/>
    </source>
</evidence>
<feature type="transmembrane region" description="Helical" evidence="8">
    <location>
        <begin position="213"/>
        <end position="229"/>
    </location>
</feature>
<keyword evidence="6 8" id="KW-0472">Membrane</keyword>
<dbReference type="InterPro" id="IPR013057">
    <property type="entry name" value="AA_transpt_TM"/>
</dbReference>
<dbReference type="Pfam" id="PF01490">
    <property type="entry name" value="Aa_trans"/>
    <property type="match status" value="1"/>
</dbReference>
<evidence type="ECO:0000313" key="10">
    <source>
        <dbReference type="Proteomes" id="UP000504607"/>
    </source>
</evidence>
<keyword evidence="3 8" id="KW-0812">Transmembrane</keyword>
<feature type="region of interest" description="Disordered" evidence="7">
    <location>
        <begin position="1"/>
        <end position="36"/>
    </location>
</feature>
<dbReference type="AlphaFoldDB" id="A0A6I9Q9U8"/>
<evidence type="ECO:0000256" key="3">
    <source>
        <dbReference type="ARBA" id="ARBA00022692"/>
    </source>
</evidence>
<protein>
    <submittedName>
        <fullName evidence="11">Lysine histidine transporter-like 8</fullName>
    </submittedName>
</protein>
<accession>A0A6I9Q9U8</accession>